<accession>D0WHR7</accession>
<comment type="caution">
    <text evidence="1">The sequence shown here is derived from an EMBL/GenBank/DDBJ whole genome shotgun (WGS) entry which is preliminary data.</text>
</comment>
<dbReference type="Proteomes" id="UP000006001">
    <property type="component" value="Unassembled WGS sequence"/>
</dbReference>
<dbReference type="HOGENOM" id="CLU_134445_0_0_11"/>
<keyword evidence="2" id="KW-1185">Reference proteome</keyword>
<protein>
    <recommendedName>
        <fullName evidence="3">Cyanophycin synthase-like N-terminal domain-containing protein</fullName>
    </recommendedName>
</protein>
<dbReference type="STRING" id="649764.HMPREF0762_01386"/>
<evidence type="ECO:0008006" key="3">
    <source>
        <dbReference type="Google" id="ProtNLM"/>
    </source>
</evidence>
<dbReference type="RefSeq" id="WP_006362637.1">
    <property type="nucleotide sequence ID" value="NZ_GG700630.1"/>
</dbReference>
<dbReference type="EMBL" id="ACUX02000008">
    <property type="protein sequence ID" value="EEZ61010.1"/>
    <property type="molecule type" value="Genomic_DNA"/>
</dbReference>
<sequence>MNSAVSRPPVSVDRISIGNDRIVATLSVAHARFGLTSPRVMARVLERHPNLLRHTCINDEGDTFGAVADHTSIPHLIEHLAIDFQVNNGLHERRESPATFVGSSRWGGVNPDGSRNAQVEISFSDDRIAIRALNEAVALVNGILAKDSAS</sequence>
<organism evidence="1 2">
    <name type="scientific">Slackia exigua (strain ATCC 700122 / DSM 15923 / CIP 105133 / JCM 11022 / KCTC 5966 / S-7)</name>
    <dbReference type="NCBI Taxonomy" id="649764"/>
    <lineage>
        <taxon>Bacteria</taxon>
        <taxon>Bacillati</taxon>
        <taxon>Actinomycetota</taxon>
        <taxon>Coriobacteriia</taxon>
        <taxon>Eggerthellales</taxon>
        <taxon>Eggerthellaceae</taxon>
        <taxon>Slackia</taxon>
    </lineage>
</organism>
<dbReference type="OrthoDB" id="3186385at2"/>
<reference evidence="1" key="1">
    <citation type="submission" date="2009-10" db="EMBL/GenBank/DDBJ databases">
        <authorList>
            <person name="Weinstock G."/>
            <person name="Sodergren E."/>
            <person name="Clifton S."/>
            <person name="Fulton L."/>
            <person name="Fulton B."/>
            <person name="Courtney L."/>
            <person name="Fronick C."/>
            <person name="Harrison M."/>
            <person name="Strong C."/>
            <person name="Farmer C."/>
            <person name="Delahaunty K."/>
            <person name="Markovic C."/>
            <person name="Hall O."/>
            <person name="Minx P."/>
            <person name="Tomlinson C."/>
            <person name="Mitreva M."/>
            <person name="Nelson J."/>
            <person name="Hou S."/>
            <person name="Wollam A."/>
            <person name="Pepin K.H."/>
            <person name="Johnson M."/>
            <person name="Bhonagiri V."/>
            <person name="Nash W.E."/>
            <person name="Warren W."/>
            <person name="Chinwalla A."/>
            <person name="Mardis E.R."/>
            <person name="Wilson R.K."/>
        </authorList>
    </citation>
    <scope>NUCLEOTIDE SEQUENCE [LARGE SCALE GENOMIC DNA]</scope>
    <source>
        <strain evidence="1">ATCC 700122</strain>
    </source>
</reference>
<dbReference type="eggNOG" id="ENOG50306BF">
    <property type="taxonomic scope" value="Bacteria"/>
</dbReference>
<gene>
    <name evidence="1" type="ORF">HMPREF0762_01386</name>
</gene>
<proteinExistence type="predicted"/>
<name>D0WHR7_SLAES</name>
<evidence type="ECO:0000313" key="2">
    <source>
        <dbReference type="Proteomes" id="UP000006001"/>
    </source>
</evidence>
<dbReference type="AlphaFoldDB" id="D0WHR7"/>
<dbReference type="GeneID" id="85007879"/>
<evidence type="ECO:0000313" key="1">
    <source>
        <dbReference type="EMBL" id="EEZ61010.1"/>
    </source>
</evidence>